<dbReference type="GO" id="GO:0016747">
    <property type="term" value="F:acyltransferase activity, transferring groups other than amino-acyl groups"/>
    <property type="evidence" value="ECO:0007669"/>
    <property type="project" value="InterPro"/>
</dbReference>
<dbReference type="EMBL" id="FWYE01000001">
    <property type="protein sequence ID" value="SMD30650.1"/>
    <property type="molecule type" value="Genomic_DNA"/>
</dbReference>
<dbReference type="Pfam" id="PF13673">
    <property type="entry name" value="Acetyltransf_10"/>
    <property type="match status" value="1"/>
</dbReference>
<dbReference type="Gene3D" id="3.40.630.30">
    <property type="match status" value="1"/>
</dbReference>
<organism evidence="2 3">
    <name type="scientific">Picrophilus torridus (strain ATCC 700027 / DSM 9790 / JCM 10055 / NBRC 100828 / KAW 2/3)</name>
    <dbReference type="NCBI Taxonomy" id="1122961"/>
    <lineage>
        <taxon>Archaea</taxon>
        <taxon>Methanobacteriati</taxon>
        <taxon>Thermoplasmatota</taxon>
        <taxon>Thermoplasmata</taxon>
        <taxon>Thermoplasmatales</taxon>
        <taxon>Picrophilaceae</taxon>
        <taxon>Picrophilus</taxon>
    </lineage>
</organism>
<sequence length="152" mass="18199">MQMDKKFRLRGGYRYIKKTDQRRIISGNQVMDSISLEDLYNLSLKDNNIIIIVKEEKKKPVAFMEIIKNSPFHVELISVDQRFQKRGLGTSMLHLAEKIALKYGFTEIRLDSVEDKVEFYRDLGYTEYGEMFYDYEWGNLQPMKKKIKNYKY</sequence>
<keyword evidence="2" id="KW-0808">Transferase</keyword>
<gene>
    <name evidence="2" type="ORF">SAMN02745355_0542</name>
</gene>
<keyword evidence="3" id="KW-1185">Reference proteome</keyword>
<dbReference type="SUPFAM" id="SSF55729">
    <property type="entry name" value="Acyl-CoA N-acyltransferases (Nat)"/>
    <property type="match status" value="1"/>
</dbReference>
<dbReference type="Proteomes" id="UP000192315">
    <property type="component" value="Unassembled WGS sequence"/>
</dbReference>
<dbReference type="AlphaFoldDB" id="A0A8G2FW85"/>
<evidence type="ECO:0000313" key="2">
    <source>
        <dbReference type="EMBL" id="SMD30650.1"/>
    </source>
</evidence>
<dbReference type="PROSITE" id="PS51186">
    <property type="entry name" value="GNAT"/>
    <property type="match status" value="1"/>
</dbReference>
<evidence type="ECO:0000313" key="3">
    <source>
        <dbReference type="Proteomes" id="UP000192315"/>
    </source>
</evidence>
<dbReference type="InterPro" id="IPR016181">
    <property type="entry name" value="Acyl_CoA_acyltransferase"/>
</dbReference>
<dbReference type="CDD" id="cd04301">
    <property type="entry name" value="NAT_SF"/>
    <property type="match status" value="1"/>
</dbReference>
<proteinExistence type="predicted"/>
<evidence type="ECO:0000259" key="1">
    <source>
        <dbReference type="PROSITE" id="PS51186"/>
    </source>
</evidence>
<accession>A0A8G2FW85</accession>
<protein>
    <submittedName>
        <fullName evidence="2">Acetyltransferase (GNAT) family protein</fullName>
    </submittedName>
</protein>
<reference evidence="2 3" key="1">
    <citation type="submission" date="2017-04" db="EMBL/GenBank/DDBJ databases">
        <authorList>
            <person name="Varghese N."/>
            <person name="Submissions S."/>
        </authorList>
    </citation>
    <scope>NUCLEOTIDE SEQUENCE [LARGE SCALE GENOMIC DNA]</scope>
    <source>
        <strain evidence="2 3">DSM 9789</strain>
    </source>
</reference>
<dbReference type="InterPro" id="IPR000182">
    <property type="entry name" value="GNAT_dom"/>
</dbReference>
<name>A0A8G2FW85_PICTO</name>
<feature type="domain" description="N-acetyltransferase" evidence="1">
    <location>
        <begin position="11"/>
        <end position="148"/>
    </location>
</feature>
<comment type="caution">
    <text evidence="2">The sequence shown here is derived from an EMBL/GenBank/DDBJ whole genome shotgun (WGS) entry which is preliminary data.</text>
</comment>